<protein>
    <submittedName>
        <fullName evidence="2">Pentatricopeptide repeat-containing protein, mitochondrial</fullName>
    </submittedName>
</protein>
<accession>A0A9P7YAK6</accession>
<keyword evidence="3" id="KW-1185">Reference proteome</keyword>
<reference evidence="2" key="1">
    <citation type="journal article" date="2021" name="IMA Fungus">
        <title>Genomic characterization of three marine fungi, including Emericellopsis atlantica sp. nov. with signatures of a generalist lifestyle and marine biomass degradation.</title>
        <authorList>
            <person name="Hagestad O.C."/>
            <person name="Hou L."/>
            <person name="Andersen J.H."/>
            <person name="Hansen E.H."/>
            <person name="Altermark B."/>
            <person name="Li C."/>
            <person name="Kuhnert E."/>
            <person name="Cox R.J."/>
            <person name="Crous P.W."/>
            <person name="Spatafora J.W."/>
            <person name="Lail K."/>
            <person name="Amirebrahimi M."/>
            <person name="Lipzen A."/>
            <person name="Pangilinan J."/>
            <person name="Andreopoulos W."/>
            <person name="Hayes R.D."/>
            <person name="Ng V."/>
            <person name="Grigoriev I.V."/>
            <person name="Jackson S.A."/>
            <person name="Sutton T.D.S."/>
            <person name="Dobson A.D.W."/>
            <person name="Rama T."/>
        </authorList>
    </citation>
    <scope>NUCLEOTIDE SEQUENCE</scope>
    <source>
        <strain evidence="2">TRa018bII</strain>
    </source>
</reference>
<comment type="caution">
    <text evidence="2">The sequence shown here is derived from an EMBL/GenBank/DDBJ whole genome shotgun (WGS) entry which is preliminary data.</text>
</comment>
<dbReference type="PANTHER" id="PTHR47938">
    <property type="entry name" value="RESPIRATORY COMPLEX I CHAPERONE (CIA84), PUTATIVE (AFU_ORTHOLOGUE AFUA_2G06020)-RELATED"/>
    <property type="match status" value="1"/>
</dbReference>
<evidence type="ECO:0000256" key="1">
    <source>
        <dbReference type="SAM" id="MobiDB-lite"/>
    </source>
</evidence>
<evidence type="ECO:0000313" key="2">
    <source>
        <dbReference type="EMBL" id="KAG9229667.1"/>
    </source>
</evidence>
<sequence length="817" mass="93024">MELLGEDDPGGIADEDIPDAIERRINEKEDTRGITLATDDLKTLISQVTALSHKEVITEDDRQKIRDIIFNFKANPEVETIQKADQELEDSMQRSEKGLEDVPPHPSNFIFPDVIPKIRSFIASKFPTKGQEPGILNLDIPVKQFPKPYRLKISNLQTQITTAANDQKSNHRNAIWRLYLLCRSALLSQPKKVPLGFWSGLWIVFSKHDDTDPLDRMAHIKYIGDDLCKVGVRMDANQALLYLESLMFQGELDHAVELWTSIQPQMEKDGRSKYEHIELGVKLFCQRQQIDRALEIAESVLRDKVEPSTHRLLIPIMRCCLALSTPDTMQIAWAIYLRLRVNLGSEIQMVDYDTMILSFLEAERPDMALAAFKDMMLKPGMSKSLDSTSTYGISAAFGSSNEENLTKFNTHITLPPEFNNKFFFGSWLKKLIGEGELSAALRVNNFMIERGICPDAKHVNGIIGALYRDGTSKSVAFAEELAWRMINRRLEFVKTRNAKYNWKVTGPLRVVESEDKLSHKNVALSPMATVETFCVLIQQYRRRQQHQAMVDLLAMMQPAEVKPNTFLMNEVLSLDKQSHDFDRAWDFYIRQTTTGGVRPDFETFGILWRHLCQMTIIRGHLKKSLFESSRRSARPLFAQLMKHKDRLPKVEPFPRDLYNSILHGFSLSEDTVGTAVALNALQEHFGMAPTEETARTIILQLARLGQTDAIGRKARRLGLKEKSTQARIARVTAVLQELKRSRDEALFEQGVNFQDLTEKDRLGEAVLVLSNLLRNAFETMIELEKRKIATAPEVSKRTSEAMGVPDCSPWAADMEES</sequence>
<organism evidence="2 3">
    <name type="scientific">Amylocarpus encephaloides</name>
    <dbReference type="NCBI Taxonomy" id="45428"/>
    <lineage>
        <taxon>Eukaryota</taxon>
        <taxon>Fungi</taxon>
        <taxon>Dikarya</taxon>
        <taxon>Ascomycota</taxon>
        <taxon>Pezizomycotina</taxon>
        <taxon>Leotiomycetes</taxon>
        <taxon>Helotiales</taxon>
        <taxon>Helotiales incertae sedis</taxon>
        <taxon>Amylocarpus</taxon>
    </lineage>
</organism>
<dbReference type="AlphaFoldDB" id="A0A9P7YAK6"/>
<feature type="region of interest" description="Disordered" evidence="1">
    <location>
        <begin position="797"/>
        <end position="817"/>
    </location>
</feature>
<proteinExistence type="predicted"/>
<dbReference type="PANTHER" id="PTHR47938:SF35">
    <property type="entry name" value="PENTATRICOPEPTIDE REPEAT-CONTAINING PROTEIN 4, MITOCHONDRIAL-RELATED"/>
    <property type="match status" value="1"/>
</dbReference>
<dbReference type="Proteomes" id="UP000824998">
    <property type="component" value="Unassembled WGS sequence"/>
</dbReference>
<dbReference type="InterPro" id="IPR011990">
    <property type="entry name" value="TPR-like_helical_dom_sf"/>
</dbReference>
<dbReference type="GO" id="GO:0003729">
    <property type="term" value="F:mRNA binding"/>
    <property type="evidence" value="ECO:0007669"/>
    <property type="project" value="TreeGrafter"/>
</dbReference>
<dbReference type="OrthoDB" id="185373at2759"/>
<gene>
    <name evidence="2" type="ORF">BJ875DRAFT_445740</name>
</gene>
<dbReference type="Gene3D" id="1.25.40.10">
    <property type="entry name" value="Tetratricopeptide repeat domain"/>
    <property type="match status" value="2"/>
</dbReference>
<dbReference type="EMBL" id="MU251741">
    <property type="protein sequence ID" value="KAG9229667.1"/>
    <property type="molecule type" value="Genomic_DNA"/>
</dbReference>
<evidence type="ECO:0000313" key="3">
    <source>
        <dbReference type="Proteomes" id="UP000824998"/>
    </source>
</evidence>
<name>A0A9P7YAK6_9HELO</name>